<feature type="transmembrane region" description="Helical" evidence="1">
    <location>
        <begin position="115"/>
        <end position="135"/>
    </location>
</feature>
<dbReference type="OrthoDB" id="7477935at2759"/>
<evidence type="ECO:0000313" key="2">
    <source>
        <dbReference type="EMBL" id="PZC70765.1"/>
    </source>
</evidence>
<keyword evidence="1" id="KW-0812">Transmembrane</keyword>
<gene>
    <name evidence="2" type="primary">HaOG200951</name>
    <name evidence="2" type="ORF">B5X24_HaOG200951</name>
</gene>
<feature type="transmembrane region" description="Helical" evidence="1">
    <location>
        <begin position="310"/>
        <end position="332"/>
    </location>
</feature>
<name>A0A2W1B875_HELAM</name>
<protein>
    <recommendedName>
        <fullName evidence="4">Gustatory receptor</fullName>
    </recommendedName>
</protein>
<keyword evidence="1" id="KW-0472">Membrane</keyword>
<proteinExistence type="predicted"/>
<accession>A0A2W1B875</accession>
<evidence type="ECO:0008006" key="4">
    <source>
        <dbReference type="Google" id="ProtNLM"/>
    </source>
</evidence>
<keyword evidence="1" id="KW-1133">Transmembrane helix</keyword>
<feature type="transmembrane region" description="Helical" evidence="1">
    <location>
        <begin position="147"/>
        <end position="173"/>
    </location>
</feature>
<dbReference type="AlphaFoldDB" id="A0A2W1B875"/>
<feature type="transmembrane region" description="Helical" evidence="1">
    <location>
        <begin position="72"/>
        <end position="94"/>
    </location>
</feature>
<evidence type="ECO:0000313" key="3">
    <source>
        <dbReference type="Proteomes" id="UP000249218"/>
    </source>
</evidence>
<organism evidence="2 3">
    <name type="scientific">Helicoverpa armigera</name>
    <name type="common">Cotton bollworm</name>
    <name type="synonym">Heliothis armigera</name>
    <dbReference type="NCBI Taxonomy" id="29058"/>
    <lineage>
        <taxon>Eukaryota</taxon>
        <taxon>Metazoa</taxon>
        <taxon>Ecdysozoa</taxon>
        <taxon>Arthropoda</taxon>
        <taxon>Hexapoda</taxon>
        <taxon>Insecta</taxon>
        <taxon>Pterygota</taxon>
        <taxon>Neoptera</taxon>
        <taxon>Endopterygota</taxon>
        <taxon>Lepidoptera</taxon>
        <taxon>Glossata</taxon>
        <taxon>Ditrysia</taxon>
        <taxon>Noctuoidea</taxon>
        <taxon>Noctuidae</taxon>
        <taxon>Heliothinae</taxon>
        <taxon>Helicoverpa</taxon>
    </lineage>
</organism>
<evidence type="ECO:0000256" key="1">
    <source>
        <dbReference type="SAM" id="Phobius"/>
    </source>
</evidence>
<sequence length="337" mass="39003">MIPERQLPNQQIVSEWVLKIIAACRLLLGSYMNITESKPICYFMKLYCICFSAVVISNYFTEVYENHTFSVFYVFIVEYICMSFLSLIYDYKLFLDFFTTIKTNDRIIGFERMSLITHYTYMIIFVNSVMRFGITVAHGSTTTKSDLGHLCILLTFTALDLQYLTNIIIFALLQNRMKCLRLFLASNSVPICITARNNVANSIRNVRKSLVYYNNLLDYLEGLGQQIQSMHYTDLFLGTLTIGVVHSKVMIYSPALIVEVTIREVEKIKAILTTQILRTSDECLRFELQTALQYVRLRPFRYTLCRAVPLDINLLFTATAFCITYVIVALQLNHFAE</sequence>
<reference evidence="2 3" key="1">
    <citation type="journal article" date="2017" name="BMC Biol.">
        <title>Genomic innovations, transcriptional plasticity and gene loss underlying the evolution and divergence of two highly polyphagous and invasive Helicoverpa pest species.</title>
        <authorList>
            <person name="Pearce S.L."/>
            <person name="Clarke D.F."/>
            <person name="East P.D."/>
            <person name="Elfekih S."/>
            <person name="Gordon K.H."/>
            <person name="Jermiin L.S."/>
            <person name="McGaughran A."/>
            <person name="Oakeshott J.G."/>
            <person name="Papanikolaou A."/>
            <person name="Perera O.P."/>
            <person name="Rane R.V."/>
            <person name="Richards S."/>
            <person name="Tay W.T."/>
            <person name="Walsh T.K."/>
            <person name="Anderson A."/>
            <person name="Anderson C.J."/>
            <person name="Asgari S."/>
            <person name="Board P.G."/>
            <person name="Bretschneider A."/>
            <person name="Campbell P.M."/>
            <person name="Chertemps T."/>
            <person name="Christeller J.T."/>
            <person name="Coppin C.W."/>
            <person name="Downes S.J."/>
            <person name="Duan G."/>
            <person name="Farnsworth C.A."/>
            <person name="Good R.T."/>
            <person name="Han L.B."/>
            <person name="Han Y.C."/>
            <person name="Hatje K."/>
            <person name="Horne I."/>
            <person name="Huang Y.P."/>
            <person name="Hughes D.S."/>
            <person name="Jacquin-Joly E."/>
            <person name="James W."/>
            <person name="Jhangiani S."/>
            <person name="Kollmar M."/>
            <person name="Kuwar S.S."/>
            <person name="Li S."/>
            <person name="Liu N.Y."/>
            <person name="Maibeche M.T."/>
            <person name="Miller J.R."/>
            <person name="Montagne N."/>
            <person name="Perry T."/>
            <person name="Qu J."/>
            <person name="Song S.V."/>
            <person name="Sutton G.G."/>
            <person name="Vogel H."/>
            <person name="Walenz B.P."/>
            <person name="Xu W."/>
            <person name="Zhang H.J."/>
            <person name="Zou Z."/>
            <person name="Batterham P."/>
            <person name="Edwards O.R."/>
            <person name="Feyereisen R."/>
            <person name="Gibbs R.A."/>
            <person name="Heckel D.G."/>
            <person name="McGrath A."/>
            <person name="Robin C."/>
            <person name="Scherer S.E."/>
            <person name="Worley K.C."/>
            <person name="Wu Y.D."/>
        </authorList>
    </citation>
    <scope>NUCLEOTIDE SEQUENCE [LARGE SCALE GENOMIC DNA]</scope>
    <source>
        <strain evidence="2">Harm_GR_Male_#8</strain>
        <tissue evidence="2">Whole organism</tissue>
    </source>
</reference>
<dbReference type="EMBL" id="KZ150469">
    <property type="protein sequence ID" value="PZC70765.1"/>
    <property type="molecule type" value="Genomic_DNA"/>
</dbReference>
<dbReference type="Proteomes" id="UP000249218">
    <property type="component" value="Unassembled WGS sequence"/>
</dbReference>
<feature type="transmembrane region" description="Helical" evidence="1">
    <location>
        <begin position="40"/>
        <end position="60"/>
    </location>
</feature>
<keyword evidence="3" id="KW-1185">Reference proteome</keyword>